<dbReference type="PROSITE" id="PS50234">
    <property type="entry name" value="VWFA"/>
    <property type="match status" value="1"/>
</dbReference>
<dbReference type="Proteomes" id="UP001597085">
    <property type="component" value="Unassembled WGS sequence"/>
</dbReference>
<keyword evidence="7" id="KW-1185">Reference proteome</keyword>
<keyword evidence="3" id="KW-0067">ATP-binding</keyword>
<dbReference type="SUPFAM" id="SSF52540">
    <property type="entry name" value="P-loop containing nucleoside triphosphate hydrolases"/>
    <property type="match status" value="1"/>
</dbReference>
<dbReference type="EMBL" id="JBHUDK010000003">
    <property type="protein sequence ID" value="MFD1598062.1"/>
    <property type="molecule type" value="Genomic_DNA"/>
</dbReference>
<dbReference type="PANTHER" id="PTHR35023">
    <property type="entry name" value="CHELATASE-RELATED"/>
    <property type="match status" value="1"/>
</dbReference>
<dbReference type="Pfam" id="PF01078">
    <property type="entry name" value="Mg_chelatase"/>
    <property type="match status" value="1"/>
</dbReference>
<keyword evidence="2" id="KW-0547">Nucleotide-binding</keyword>
<gene>
    <name evidence="6" type="ORF">ACFSBX_03720</name>
</gene>
<evidence type="ECO:0000259" key="5">
    <source>
        <dbReference type="PROSITE" id="PS50234"/>
    </source>
</evidence>
<dbReference type="InterPro" id="IPR002035">
    <property type="entry name" value="VWF_A"/>
</dbReference>
<dbReference type="Gene3D" id="3.40.50.300">
    <property type="entry name" value="P-loop containing nucleotide triphosphate hydrolases"/>
    <property type="match status" value="1"/>
</dbReference>
<dbReference type="SMART" id="SM00327">
    <property type="entry name" value="VWA"/>
    <property type="match status" value="1"/>
</dbReference>
<dbReference type="SUPFAM" id="SSF53300">
    <property type="entry name" value="vWA-like"/>
    <property type="match status" value="1"/>
</dbReference>
<evidence type="ECO:0000313" key="6">
    <source>
        <dbReference type="EMBL" id="MFD1598062.1"/>
    </source>
</evidence>
<proteinExistence type="inferred from homology"/>
<dbReference type="PANTHER" id="PTHR35023:SF1">
    <property type="entry name" value="MG-PROTOPORPHYRIN IX CHELATASE"/>
    <property type="match status" value="1"/>
</dbReference>
<feature type="compositionally biased region" description="Basic and acidic residues" evidence="4">
    <location>
        <begin position="354"/>
        <end position="378"/>
    </location>
</feature>
<name>A0ABD6CJK5_9EURY</name>
<feature type="region of interest" description="Disordered" evidence="4">
    <location>
        <begin position="231"/>
        <end position="264"/>
    </location>
</feature>
<dbReference type="RefSeq" id="WP_256420069.1">
    <property type="nucleotide sequence ID" value="NZ_JANHDI010000001.1"/>
</dbReference>
<dbReference type="CDD" id="cd00009">
    <property type="entry name" value="AAA"/>
    <property type="match status" value="1"/>
</dbReference>
<feature type="compositionally biased region" description="Acidic residues" evidence="4">
    <location>
        <begin position="474"/>
        <end position="483"/>
    </location>
</feature>
<dbReference type="Gene3D" id="1.10.8.80">
    <property type="entry name" value="Magnesium chelatase subunit I, C-Terminal domain"/>
    <property type="match status" value="1"/>
</dbReference>
<evidence type="ECO:0000256" key="2">
    <source>
        <dbReference type="ARBA" id="ARBA00022741"/>
    </source>
</evidence>
<dbReference type="InterPro" id="IPR052989">
    <property type="entry name" value="Mg-chelatase_DI-like"/>
</dbReference>
<evidence type="ECO:0000256" key="4">
    <source>
        <dbReference type="SAM" id="MobiDB-lite"/>
    </source>
</evidence>
<dbReference type="InterPro" id="IPR036465">
    <property type="entry name" value="vWFA_dom_sf"/>
</dbReference>
<accession>A0ABD6CJK5</accession>
<dbReference type="InterPro" id="IPR041628">
    <property type="entry name" value="ChlI/MoxR_AAA_lid"/>
</dbReference>
<evidence type="ECO:0000256" key="3">
    <source>
        <dbReference type="ARBA" id="ARBA00022840"/>
    </source>
</evidence>
<sequence length="754" mass="78006">MIEYSERKKASHDRESGLSFSGIVGQEELKRALLAVAANDGLDGLLIRGEKGTAKSTAVRALTDLLPRQAVVADCPYGCPPDAPERQCERCRERTDPPSTERPVPLVTLPLGATRERVVGTLSVSDALAGEYEFDPGLLARANRGILYVDEVNLLDDHLVDVLLDAAASGVNRVERDGVSVSHPADFTLVGTMNPEEGDLRPQLRDRFALQATVTACEGVDQRVRVLNRAIGSGGHDAPTSEPPDGGDRTAGSSNAEDGSATRREQLRTARELLPGVELSTEFKREIAELCRDSGTEGHRADIATARAAMTFAALDGRSKVIEPDVRQAAELALPHRLRSRPFEDAPDPEELVDDHFDGEGEGGHEDEGEADGEHSEDGAGSEAAGETGDPIDGSDDSTGETEGPGGRDGGDASESSTDPESLEGRNDPDEAREGPPSEARSGGSDLNGTGSSAANGDLETESDSSDAGADGEGPADDPDDATEASPLVPGQSPVEIGAGRAPDLTAPKAVEGARTSGGTRAQTGPDVDSEGVRIRTQRTDSAADVDAAASVRAAAARGASSVESRDLRQSVRRSDAAALVLFVVDASASMRPAMRAAKGAVLELLKDAYRQRDEVGFVAFAGDGADVLLPPTNSVTLAARHLKELPTGDRTPLPAGLRTAGDVLDRAEPAAAVVVVVTDGRANVAEGSPVGETRAAARRLAELGAHVIVVDAGGGGKAGVSGLIADETDGTRVPLSALSAERIDAAVGAARES</sequence>
<dbReference type="Pfam" id="PF13519">
    <property type="entry name" value="VWA_2"/>
    <property type="match status" value="1"/>
</dbReference>
<organism evidence="6 7">
    <name type="scientific">Halobellus rarus</name>
    <dbReference type="NCBI Taxonomy" id="1126237"/>
    <lineage>
        <taxon>Archaea</taxon>
        <taxon>Methanobacteriati</taxon>
        <taxon>Methanobacteriota</taxon>
        <taxon>Stenosarchaea group</taxon>
        <taxon>Halobacteria</taxon>
        <taxon>Halobacteriales</taxon>
        <taxon>Haloferacaceae</taxon>
        <taxon>Halobellus</taxon>
    </lineage>
</organism>
<dbReference type="InterPro" id="IPR027417">
    <property type="entry name" value="P-loop_NTPase"/>
</dbReference>
<dbReference type="GO" id="GO:0005524">
    <property type="term" value="F:ATP binding"/>
    <property type="evidence" value="ECO:0007669"/>
    <property type="project" value="UniProtKB-KW"/>
</dbReference>
<dbReference type="AlphaFoldDB" id="A0ABD6CJK5"/>
<comment type="similarity">
    <text evidence="1">Belongs to the Mg-chelatase subunits D/I family.</text>
</comment>
<feature type="compositionally biased region" description="Basic and acidic residues" evidence="4">
    <location>
        <begin position="423"/>
        <end position="436"/>
    </location>
</feature>
<comment type="caution">
    <text evidence="6">The sequence shown here is derived from an EMBL/GenBank/DDBJ whole genome shotgun (WGS) entry which is preliminary data.</text>
</comment>
<protein>
    <submittedName>
        <fullName evidence="6">VWA domain-containing protein</fullName>
    </submittedName>
</protein>
<evidence type="ECO:0000256" key="1">
    <source>
        <dbReference type="ARBA" id="ARBA00005799"/>
    </source>
</evidence>
<feature type="compositionally biased region" description="Polar residues" evidence="4">
    <location>
        <begin position="445"/>
        <end position="455"/>
    </location>
</feature>
<dbReference type="Pfam" id="PF17863">
    <property type="entry name" value="AAA_lid_2"/>
    <property type="match status" value="1"/>
</dbReference>
<dbReference type="Gene3D" id="3.40.50.410">
    <property type="entry name" value="von Willebrand factor, type A domain"/>
    <property type="match status" value="1"/>
</dbReference>
<feature type="domain" description="VWFA" evidence="5">
    <location>
        <begin position="580"/>
        <end position="714"/>
    </location>
</feature>
<dbReference type="InterPro" id="IPR000523">
    <property type="entry name" value="Mg_chelatse_chII-like_cat_dom"/>
</dbReference>
<evidence type="ECO:0000313" key="7">
    <source>
        <dbReference type="Proteomes" id="UP001597085"/>
    </source>
</evidence>
<feature type="region of interest" description="Disordered" evidence="4">
    <location>
        <begin position="338"/>
        <end position="532"/>
    </location>
</feature>
<reference evidence="6 7" key="1">
    <citation type="journal article" date="2019" name="Int. J. Syst. Evol. Microbiol.">
        <title>The Global Catalogue of Microorganisms (GCM) 10K type strain sequencing project: providing services to taxonomists for standard genome sequencing and annotation.</title>
        <authorList>
            <consortium name="The Broad Institute Genomics Platform"/>
            <consortium name="The Broad Institute Genome Sequencing Center for Infectious Disease"/>
            <person name="Wu L."/>
            <person name="Ma J."/>
        </authorList>
    </citation>
    <scope>NUCLEOTIDE SEQUENCE [LARGE SCALE GENOMIC DNA]</scope>
    <source>
        <strain evidence="6 7">CGMCC 1.12121</strain>
    </source>
</reference>